<feature type="transmembrane region" description="Helical" evidence="8">
    <location>
        <begin position="405"/>
        <end position="423"/>
    </location>
</feature>
<evidence type="ECO:0000256" key="4">
    <source>
        <dbReference type="ARBA" id="ARBA00022475"/>
    </source>
</evidence>
<feature type="transmembrane region" description="Helical" evidence="8">
    <location>
        <begin position="198"/>
        <end position="219"/>
    </location>
</feature>
<feature type="transmembrane region" description="Helical" evidence="8">
    <location>
        <begin position="435"/>
        <end position="452"/>
    </location>
</feature>
<dbReference type="InterPro" id="IPR018385">
    <property type="entry name" value="C4_dicarb_anaerob_car-like"/>
</dbReference>
<dbReference type="GO" id="GO:0005886">
    <property type="term" value="C:plasma membrane"/>
    <property type="evidence" value="ECO:0007669"/>
    <property type="project" value="UniProtKB-SubCell"/>
</dbReference>
<reference evidence="9 10" key="1">
    <citation type="submission" date="2020-02" db="EMBL/GenBank/DDBJ databases">
        <title>A complete genome of a marine bacterium Vibrio sp. ZWAL4003 isolated from the mangrove sediment with the ability to degrade polysaccharides.</title>
        <authorList>
            <person name="Wu J."/>
            <person name="Qu W."/>
            <person name="Zeng R."/>
        </authorList>
    </citation>
    <scope>NUCLEOTIDE SEQUENCE [LARGE SCALE GENOMIC DNA]</scope>
    <source>
        <strain evidence="9 10">ZWAL4003</strain>
    </source>
</reference>
<dbReference type="GO" id="GO:0015556">
    <property type="term" value="F:C4-dicarboxylate transmembrane transporter activity"/>
    <property type="evidence" value="ECO:0007669"/>
    <property type="project" value="InterPro"/>
</dbReference>
<organism evidence="9 10">
    <name type="scientific">Vibrio ziniensis</name>
    <dbReference type="NCBI Taxonomy" id="2711221"/>
    <lineage>
        <taxon>Bacteria</taxon>
        <taxon>Pseudomonadati</taxon>
        <taxon>Pseudomonadota</taxon>
        <taxon>Gammaproteobacteria</taxon>
        <taxon>Vibrionales</taxon>
        <taxon>Vibrionaceae</taxon>
        <taxon>Vibrio</taxon>
    </lineage>
</organism>
<evidence type="ECO:0000256" key="6">
    <source>
        <dbReference type="ARBA" id="ARBA00022989"/>
    </source>
</evidence>
<evidence type="ECO:0000256" key="1">
    <source>
        <dbReference type="ARBA" id="ARBA00004651"/>
    </source>
</evidence>
<sequence>MIALLALPIVFGAGYLIVKKYNTQAVLFGAGLLMMVVGYLASGPEFLPKGTKPSGATLVDFFLVIKSITASTAADLGLIIMAVGGFSKYMGHIGAANALVKVTTKPLSVINNPYIILAFTYILGQFLNVFIPSAVGLAMLLLVALYPVLVGIGCTPASVAAVLATTACLDLGPASGASNKAAEVIGIDAASYFVQHQLFAGICSAIVIAILHFACQKWFDKRDEIKGVSYELNAKEDTSRVAPLWFSVLPILPLVLLLTFSKFAITSIKIDVVTAMFISLAVAMVFDVVYSKDGRAVASSLKVYLQGMGDVFASVVSLIIAAQTFVVGLKAIGFISGMLGLASDFGFGYIPMVLMLVSIIGATALMSGSGNAAFFSFSNLAPDVATHVGVSIAAFALPMQLSAGIFRSFSPVAGVVIACAGVAGIPPTELVKRTAIPMIGGLITILVITFVGA</sequence>
<comment type="similarity">
    <text evidence="2">Belongs to the DcuC/DcuD transporter (TC 2.A.61) family.</text>
</comment>
<keyword evidence="5 8" id="KW-0812">Transmembrane</keyword>
<dbReference type="KEGG" id="vzi:G5S32_18210"/>
<proteinExistence type="inferred from homology"/>
<evidence type="ECO:0000256" key="8">
    <source>
        <dbReference type="SAM" id="Phobius"/>
    </source>
</evidence>
<evidence type="ECO:0000256" key="5">
    <source>
        <dbReference type="ARBA" id="ARBA00022692"/>
    </source>
</evidence>
<feature type="transmembrane region" description="Helical" evidence="8">
    <location>
        <begin position="22"/>
        <end position="41"/>
    </location>
</feature>
<dbReference type="Pfam" id="PF03606">
    <property type="entry name" value="DcuC"/>
    <property type="match status" value="1"/>
</dbReference>
<accession>A0A6G7CP84</accession>
<keyword evidence="6 8" id="KW-1133">Transmembrane helix</keyword>
<dbReference type="InterPro" id="IPR004669">
    <property type="entry name" value="C4_dicarb_anaerob_car"/>
</dbReference>
<dbReference type="PANTHER" id="PTHR42002">
    <property type="entry name" value="ANAEROBIC C4-DICARBOXYLATE TRANSPORTER DCUC-RELATED"/>
    <property type="match status" value="1"/>
</dbReference>
<dbReference type="NCBIfam" id="TIGR00771">
    <property type="entry name" value="DcuC"/>
    <property type="match status" value="1"/>
</dbReference>
<feature type="transmembrane region" description="Helical" evidence="8">
    <location>
        <begin position="272"/>
        <end position="290"/>
    </location>
</feature>
<gene>
    <name evidence="9" type="ORF">G5S32_18210</name>
</gene>
<keyword evidence="7 8" id="KW-0472">Membrane</keyword>
<dbReference type="PANTHER" id="PTHR42002:SF2">
    <property type="entry name" value="ANAEROBIC C4-DICARBOXYLATE TRANSPORTER DCUC-RELATED"/>
    <property type="match status" value="1"/>
</dbReference>
<feature type="transmembrane region" description="Helical" evidence="8">
    <location>
        <begin position="311"/>
        <end position="335"/>
    </location>
</feature>
<feature type="transmembrane region" description="Helical" evidence="8">
    <location>
        <begin position="114"/>
        <end position="131"/>
    </location>
</feature>
<evidence type="ECO:0000256" key="2">
    <source>
        <dbReference type="ARBA" id="ARBA00005275"/>
    </source>
</evidence>
<evidence type="ECO:0000313" key="10">
    <source>
        <dbReference type="Proteomes" id="UP000503003"/>
    </source>
</evidence>
<dbReference type="AlphaFoldDB" id="A0A6G7CP84"/>
<evidence type="ECO:0000256" key="7">
    <source>
        <dbReference type="ARBA" id="ARBA00023136"/>
    </source>
</evidence>
<keyword evidence="3" id="KW-0813">Transport</keyword>
<keyword evidence="4" id="KW-1003">Cell membrane</keyword>
<evidence type="ECO:0000256" key="3">
    <source>
        <dbReference type="ARBA" id="ARBA00022448"/>
    </source>
</evidence>
<name>A0A6G7CP84_9VIBR</name>
<feature type="transmembrane region" description="Helical" evidence="8">
    <location>
        <begin position="61"/>
        <end position="83"/>
    </location>
</feature>
<dbReference type="RefSeq" id="WP_165313581.1">
    <property type="nucleotide sequence ID" value="NZ_CP049332.1"/>
</dbReference>
<feature type="transmembrane region" description="Helical" evidence="8">
    <location>
        <begin position="240"/>
        <end position="260"/>
    </location>
</feature>
<dbReference type="NCBIfam" id="NF037994">
    <property type="entry name" value="DcuC_1"/>
    <property type="match status" value="1"/>
</dbReference>
<protein>
    <submittedName>
        <fullName evidence="9">Anaerobic C4-dicarboxylate transporter DcuC</fullName>
    </submittedName>
</protein>
<feature type="transmembrane region" description="Helical" evidence="8">
    <location>
        <begin position="347"/>
        <end position="368"/>
    </location>
</feature>
<dbReference type="Proteomes" id="UP000503003">
    <property type="component" value="Chromosome 2"/>
</dbReference>
<keyword evidence="10" id="KW-1185">Reference proteome</keyword>
<evidence type="ECO:0000313" key="9">
    <source>
        <dbReference type="EMBL" id="QIH43915.1"/>
    </source>
</evidence>
<comment type="subcellular location">
    <subcellularLocation>
        <location evidence="1">Cell membrane</location>
        <topology evidence="1">Multi-pass membrane protein</topology>
    </subcellularLocation>
</comment>
<dbReference type="EMBL" id="CP049332">
    <property type="protein sequence ID" value="QIH43915.1"/>
    <property type="molecule type" value="Genomic_DNA"/>
</dbReference>
<feature type="transmembrane region" description="Helical" evidence="8">
    <location>
        <begin position="138"/>
        <end position="163"/>
    </location>
</feature>